<accession>A0A109MYN7</accession>
<dbReference type="SUPFAM" id="SSF54427">
    <property type="entry name" value="NTF2-like"/>
    <property type="match status" value="1"/>
</dbReference>
<dbReference type="GO" id="GO:0030638">
    <property type="term" value="P:polyketide metabolic process"/>
    <property type="evidence" value="ECO:0007669"/>
    <property type="project" value="InterPro"/>
</dbReference>
<sequence length="126" mass="14421">MSNVEKNKETVKNYYETAFGGQPELAVERYMGPRYIQHNPEADNGPEAFIGFGHALRGENPEMKLEIKRIFREDDYVVTHSHLILNPNDPGLALADFFLLEDGKVVEHWDVIQTVPEKAKNTNSMF</sequence>
<proteinExistence type="predicted"/>
<keyword evidence="2" id="KW-1185">Reference proteome</keyword>
<evidence type="ECO:0000313" key="1">
    <source>
        <dbReference type="EMBL" id="KWW20317.1"/>
    </source>
</evidence>
<dbReference type="Gene3D" id="3.10.450.50">
    <property type="match status" value="1"/>
</dbReference>
<dbReference type="PANTHER" id="PTHR38436:SF1">
    <property type="entry name" value="ESTER CYCLASE"/>
    <property type="match status" value="1"/>
</dbReference>
<evidence type="ECO:0000313" key="2">
    <source>
        <dbReference type="Proteomes" id="UP000064189"/>
    </source>
</evidence>
<protein>
    <submittedName>
        <fullName evidence="1">Uncharacterized protein</fullName>
    </submittedName>
</protein>
<organism evidence="1 2">
    <name type="scientific">Peribacillus simplex</name>
    <dbReference type="NCBI Taxonomy" id="1478"/>
    <lineage>
        <taxon>Bacteria</taxon>
        <taxon>Bacillati</taxon>
        <taxon>Bacillota</taxon>
        <taxon>Bacilli</taxon>
        <taxon>Bacillales</taxon>
        <taxon>Bacillaceae</taxon>
        <taxon>Peribacillus</taxon>
    </lineage>
</organism>
<dbReference type="AlphaFoldDB" id="A0A109MYN7"/>
<comment type="caution">
    <text evidence="1">The sequence shown here is derived from an EMBL/GenBank/DDBJ whole genome shotgun (WGS) entry which is preliminary data.</text>
</comment>
<name>A0A109MYN7_9BACI</name>
<reference evidence="1 2" key="1">
    <citation type="submission" date="2015-11" db="EMBL/GenBank/DDBJ databases">
        <title>Genome Sequence of Bacillus simplex strain VanAntwerpen2.</title>
        <authorList>
            <person name="Couger M.B."/>
        </authorList>
    </citation>
    <scope>NUCLEOTIDE SEQUENCE [LARGE SCALE GENOMIC DNA]</scope>
    <source>
        <strain evidence="1 2">VanAntwerpen02</strain>
    </source>
</reference>
<gene>
    <name evidence="1" type="ORF">AS888_19485</name>
</gene>
<dbReference type="Proteomes" id="UP000064189">
    <property type="component" value="Unassembled WGS sequence"/>
</dbReference>
<dbReference type="RefSeq" id="WP_061142147.1">
    <property type="nucleotide sequence ID" value="NZ_LNNH01000018.1"/>
</dbReference>
<dbReference type="EMBL" id="LNNH01000018">
    <property type="protein sequence ID" value="KWW20317.1"/>
    <property type="molecule type" value="Genomic_DNA"/>
</dbReference>
<dbReference type="Pfam" id="PF07366">
    <property type="entry name" value="SnoaL"/>
    <property type="match status" value="1"/>
</dbReference>
<dbReference type="InterPro" id="IPR009959">
    <property type="entry name" value="Cyclase_SnoaL-like"/>
</dbReference>
<dbReference type="InterPro" id="IPR032710">
    <property type="entry name" value="NTF2-like_dom_sf"/>
</dbReference>
<dbReference type="PANTHER" id="PTHR38436">
    <property type="entry name" value="POLYKETIDE CYCLASE SNOAL-LIKE DOMAIN"/>
    <property type="match status" value="1"/>
</dbReference>